<evidence type="ECO:0000256" key="1">
    <source>
        <dbReference type="ARBA" id="ARBA00006484"/>
    </source>
</evidence>
<feature type="compositionally biased region" description="Polar residues" evidence="2">
    <location>
        <begin position="579"/>
        <end position="591"/>
    </location>
</feature>
<dbReference type="Proteomes" id="UP001144673">
    <property type="component" value="Unassembled WGS sequence"/>
</dbReference>
<dbReference type="GO" id="GO:0016491">
    <property type="term" value="F:oxidoreductase activity"/>
    <property type="evidence" value="ECO:0007669"/>
    <property type="project" value="TreeGrafter"/>
</dbReference>
<dbReference type="CDD" id="cd05233">
    <property type="entry name" value="SDR_c"/>
    <property type="match status" value="1"/>
</dbReference>
<sequence>MALISGGDEYPVSTKRIARIAAQLSALPLELIEPVLAELPLHHILQLQCASTAGASLHDAIRISPTWAWLFQHHGERLAALWIAANRLSMLWCGRDYMQMTTVKQWSEFSVKLHCRAVTSKPEDPASHTLGVLEKQFTVSFMAFLGDDRQVYPPGFRIVESAPWGRGLKRADRRAACMYLPATLLSSLIKEKRLPESFKKMRTDAFSASDYTSSPPSLDFLDQAADALHTHEWTFQDAMLVLPWIIKALEMLRKTQSDELIVLAQLFDDFPELLKMPLAPQLMDPTRQPHIARNLRMDARKASHLPIYARLKKIHYGRQKLFVGRSWFRFRYAHCCLVPYNWCFDLFSKFRGTYDPTKNDPIIPSEMLSLFNIAELGFNDIYSYSSNSMSRVARMNGQTCFVFRPDQNVSLPARPKELEWLTAFTKCVNWIRSQFPGEYQASYTNALVSSVPVFSKSASRATMDAVDYEEFVHRAPVSEIATQLQIDSKICDENNRKVRSKQPSLLALYISALTPLRKKELLQQMFPSRELGPETRTLIFESVLQKVVSVLQSNPLSRDCSSPEDGMSEADAAAELPSSEGQQASAPQNKMTSDEELRVCERILENLLLTKDDQDGSIHRVLSEVRSKINQDKGVHANIKISSYSPASNADRANVAVCYICRLRRHESHPFLPALCKACGDFNLSASRMSLPRNLQLRGRTALVTGGRVNLGFHTALRLLRCGAFVIVSTRYPADAVMRYRREADSETWEARLKIIGADFRSAVDAMALTRQVKNILDQNSSILDILINNAAQTLADRKEAEVTAINRERDLLGDSMGSWQALWLQSTPYTPRLRGANDSSIETASFTGLLGSQDVAAPVKSTTIVVPYSKSSWVQSLHEIPYEDLISAHSVNTFVPLILIRELLPVMRRKEGAGERCGYIVNVSSREGIFENRKGHSAKRGKHVHTNMSKAALNMITETEAAEAWEKYGVAMNTVDPGYMSAAPEFEDAFGGERPIGWGDGAGRVLWPIAVGQKATSNGKGKVIWGQFLKHYGAVRVEPGFGRG</sequence>
<comment type="similarity">
    <text evidence="1">Belongs to the short-chain dehydrogenases/reductases (SDR) family.</text>
</comment>
<accession>A0A9W8UR00</accession>
<evidence type="ECO:0000313" key="4">
    <source>
        <dbReference type="Proteomes" id="UP001144673"/>
    </source>
</evidence>
<dbReference type="AlphaFoldDB" id="A0A9W8UR00"/>
<dbReference type="InterPro" id="IPR002347">
    <property type="entry name" value="SDR_fam"/>
</dbReference>
<evidence type="ECO:0000313" key="3">
    <source>
        <dbReference type="EMBL" id="KAJ4159838.1"/>
    </source>
</evidence>
<dbReference type="PRINTS" id="PR00081">
    <property type="entry name" value="GDHRDH"/>
</dbReference>
<keyword evidence="4" id="KW-1185">Reference proteome</keyword>
<proteinExistence type="inferred from homology"/>
<dbReference type="InterPro" id="IPR036291">
    <property type="entry name" value="NAD(P)-bd_dom_sf"/>
</dbReference>
<gene>
    <name evidence="3" type="ORF">LMH87_007777</name>
</gene>
<dbReference type="Gene3D" id="3.40.50.720">
    <property type="entry name" value="NAD(P)-binding Rossmann-like Domain"/>
    <property type="match status" value="1"/>
</dbReference>
<protein>
    <submittedName>
        <fullName evidence="3">Uncharacterized protein</fullName>
    </submittedName>
</protein>
<reference evidence="3" key="1">
    <citation type="journal article" date="2023" name="Access Microbiol">
        <title>De-novo genome assembly for Akanthomyces muscarius, a biocontrol agent of insect agricultural pests.</title>
        <authorList>
            <person name="Erdos Z."/>
            <person name="Studholme D.J."/>
            <person name="Raymond B."/>
            <person name="Sharma M."/>
        </authorList>
    </citation>
    <scope>NUCLEOTIDE SEQUENCE</scope>
    <source>
        <strain evidence="3">Ve6</strain>
    </source>
</reference>
<dbReference type="PANTHER" id="PTHR43544:SF2">
    <property type="entry name" value="OXIDOREDUCTASE"/>
    <property type="match status" value="1"/>
</dbReference>
<dbReference type="GeneID" id="80894936"/>
<organism evidence="3 4">
    <name type="scientific">Akanthomyces muscarius</name>
    <name type="common">Entomopathogenic fungus</name>
    <name type="synonym">Lecanicillium muscarium</name>
    <dbReference type="NCBI Taxonomy" id="2231603"/>
    <lineage>
        <taxon>Eukaryota</taxon>
        <taxon>Fungi</taxon>
        <taxon>Dikarya</taxon>
        <taxon>Ascomycota</taxon>
        <taxon>Pezizomycotina</taxon>
        <taxon>Sordariomycetes</taxon>
        <taxon>Hypocreomycetidae</taxon>
        <taxon>Hypocreales</taxon>
        <taxon>Cordycipitaceae</taxon>
        <taxon>Akanthomyces</taxon>
    </lineage>
</organism>
<evidence type="ECO:0000256" key="2">
    <source>
        <dbReference type="SAM" id="MobiDB-lite"/>
    </source>
</evidence>
<dbReference type="SUPFAM" id="SSF51735">
    <property type="entry name" value="NAD(P)-binding Rossmann-fold domains"/>
    <property type="match status" value="1"/>
</dbReference>
<dbReference type="Pfam" id="PF00106">
    <property type="entry name" value="adh_short"/>
    <property type="match status" value="1"/>
</dbReference>
<dbReference type="GO" id="GO:0005737">
    <property type="term" value="C:cytoplasm"/>
    <property type="evidence" value="ECO:0007669"/>
    <property type="project" value="TreeGrafter"/>
</dbReference>
<dbReference type="PANTHER" id="PTHR43544">
    <property type="entry name" value="SHORT-CHAIN DEHYDROGENASE/REDUCTASE"/>
    <property type="match status" value="1"/>
</dbReference>
<comment type="caution">
    <text evidence="3">The sequence shown here is derived from an EMBL/GenBank/DDBJ whole genome shotgun (WGS) entry which is preliminary data.</text>
</comment>
<name>A0A9W8UR00_AKAMU</name>
<dbReference type="EMBL" id="JAJHUN010000003">
    <property type="protein sequence ID" value="KAJ4159838.1"/>
    <property type="molecule type" value="Genomic_DNA"/>
</dbReference>
<dbReference type="RefSeq" id="XP_056057643.1">
    <property type="nucleotide sequence ID" value="XM_056199386.1"/>
</dbReference>
<feature type="region of interest" description="Disordered" evidence="2">
    <location>
        <begin position="555"/>
        <end position="593"/>
    </location>
</feature>
<dbReference type="InterPro" id="IPR051468">
    <property type="entry name" value="Fungal_SecMetab_SDRs"/>
</dbReference>
<dbReference type="KEGG" id="amus:LMH87_007777"/>